<evidence type="ECO:0008006" key="3">
    <source>
        <dbReference type="Google" id="ProtNLM"/>
    </source>
</evidence>
<accession>A0A9X3ST55</accession>
<comment type="caution">
    <text evidence="1">The sequence shown here is derived from an EMBL/GenBank/DDBJ whole genome shotgun (WGS) entry which is preliminary data.</text>
</comment>
<dbReference type="EMBL" id="JAPZVP010000017">
    <property type="protein sequence ID" value="MDA1361874.1"/>
    <property type="molecule type" value="Genomic_DNA"/>
</dbReference>
<dbReference type="SUPFAM" id="SSF52540">
    <property type="entry name" value="P-loop containing nucleoside triphosphate hydrolases"/>
    <property type="match status" value="1"/>
</dbReference>
<evidence type="ECO:0000313" key="2">
    <source>
        <dbReference type="Proteomes" id="UP001146067"/>
    </source>
</evidence>
<organism evidence="1 2">
    <name type="scientific">Glycomyces luteolus</name>
    <dbReference type="NCBI Taxonomy" id="2670330"/>
    <lineage>
        <taxon>Bacteria</taxon>
        <taxon>Bacillati</taxon>
        <taxon>Actinomycetota</taxon>
        <taxon>Actinomycetes</taxon>
        <taxon>Glycomycetales</taxon>
        <taxon>Glycomycetaceae</taxon>
        <taxon>Glycomyces</taxon>
    </lineage>
</organism>
<sequence>MDHVEALLIGGRAGVGKTTVGWEVSAQLAAAGVAHAYIEGDMIGQLHPAPAGDPDRVQVTERNLAAMWAEYARLGCRRLVYTRTVSVLPEYGAMIQRALTGEVRLIRILLTASDATAVDRLTRREQGSRLEAELRTTAQKAPMLEARAPAGTVRVGTDDRPVTEIAKEVIAVAGWLQ</sequence>
<dbReference type="RefSeq" id="WP_270111909.1">
    <property type="nucleotide sequence ID" value="NZ_JAPZVP010000017.1"/>
</dbReference>
<dbReference type="Gene3D" id="3.40.50.300">
    <property type="entry name" value="P-loop containing nucleotide triphosphate hydrolases"/>
    <property type="match status" value="1"/>
</dbReference>
<keyword evidence="2" id="KW-1185">Reference proteome</keyword>
<proteinExistence type="predicted"/>
<protein>
    <recommendedName>
        <fullName evidence="3">AAA domain-containing protein</fullName>
    </recommendedName>
</protein>
<gene>
    <name evidence="1" type="ORF">O1R50_19760</name>
</gene>
<reference evidence="1" key="1">
    <citation type="submission" date="2022-12" db="EMBL/GenBank/DDBJ databases">
        <title>Gycomyces niveus sp.nov.,a novel actinomycete isolated from soil in Shouguan.</title>
        <authorList>
            <person name="Yang X."/>
        </authorList>
    </citation>
    <scope>NUCLEOTIDE SEQUENCE</scope>
    <source>
        <strain evidence="1">NEAU-A15</strain>
    </source>
</reference>
<name>A0A9X3ST55_9ACTN</name>
<evidence type="ECO:0000313" key="1">
    <source>
        <dbReference type="EMBL" id="MDA1361874.1"/>
    </source>
</evidence>
<dbReference type="InterPro" id="IPR027417">
    <property type="entry name" value="P-loop_NTPase"/>
</dbReference>
<dbReference type="AlphaFoldDB" id="A0A9X3ST55"/>
<dbReference type="Proteomes" id="UP001146067">
    <property type="component" value="Unassembled WGS sequence"/>
</dbReference>